<protein>
    <submittedName>
        <fullName evidence="1">Uncharacterized protein</fullName>
    </submittedName>
</protein>
<comment type="caution">
    <text evidence="1">The sequence shown here is derived from an EMBL/GenBank/DDBJ whole genome shotgun (WGS) entry which is preliminary data.</text>
</comment>
<name>A0ABQ5KGA5_9EUKA</name>
<organism evidence="1 2">
    <name type="scientific">Aduncisulcus paluster</name>
    <dbReference type="NCBI Taxonomy" id="2918883"/>
    <lineage>
        <taxon>Eukaryota</taxon>
        <taxon>Metamonada</taxon>
        <taxon>Carpediemonas-like organisms</taxon>
        <taxon>Aduncisulcus</taxon>
    </lineage>
</organism>
<reference evidence="1" key="1">
    <citation type="submission" date="2022-03" db="EMBL/GenBank/DDBJ databases">
        <title>Draft genome sequence of Aduncisulcus paluster, a free-living microaerophilic Fornicata.</title>
        <authorList>
            <person name="Yuyama I."/>
            <person name="Kume K."/>
            <person name="Tamura T."/>
            <person name="Inagaki Y."/>
            <person name="Hashimoto T."/>
        </authorList>
    </citation>
    <scope>NUCLEOTIDE SEQUENCE</scope>
    <source>
        <strain evidence="1">NY0171</strain>
    </source>
</reference>
<proteinExistence type="predicted"/>
<evidence type="ECO:0000313" key="2">
    <source>
        <dbReference type="Proteomes" id="UP001057375"/>
    </source>
</evidence>
<evidence type="ECO:0000313" key="1">
    <source>
        <dbReference type="EMBL" id="GKT30976.1"/>
    </source>
</evidence>
<dbReference type="EMBL" id="BQXS01001719">
    <property type="protein sequence ID" value="GKT30976.1"/>
    <property type="molecule type" value="Genomic_DNA"/>
</dbReference>
<keyword evidence="2" id="KW-1185">Reference proteome</keyword>
<feature type="non-terminal residue" evidence="1">
    <location>
        <position position="1"/>
    </location>
</feature>
<dbReference type="Proteomes" id="UP001057375">
    <property type="component" value="Unassembled WGS sequence"/>
</dbReference>
<accession>A0ABQ5KGA5</accession>
<gene>
    <name evidence="1" type="ORF">ADUPG1_001779</name>
</gene>
<sequence length="51" mass="4520">GGANGWKIAGGILTIGGSIIGGVASGGSGVVPAIGGVIGGIAMIGDGLNDD</sequence>